<protein>
    <submittedName>
        <fullName evidence="1">Uncharacterized protein</fullName>
    </submittedName>
</protein>
<keyword evidence="2" id="KW-1185">Reference proteome</keyword>
<reference evidence="1 2" key="1">
    <citation type="submission" date="2015-08" db="EMBL/GenBank/DDBJ databases">
        <title>Next Generation Sequencing and Analysis of the Genome of Puccinia sorghi L Schw, the Causal Agent of Maize Common Rust.</title>
        <authorList>
            <person name="Rochi L."/>
            <person name="Burguener G."/>
            <person name="Darino M."/>
            <person name="Turjanski A."/>
            <person name="Kreff E."/>
            <person name="Dieguez M.J."/>
            <person name="Sacco F."/>
        </authorList>
    </citation>
    <scope>NUCLEOTIDE SEQUENCE [LARGE SCALE GENOMIC DNA]</scope>
    <source>
        <strain evidence="1 2">RO10H11247</strain>
    </source>
</reference>
<organism evidence="1 2">
    <name type="scientific">Puccinia sorghi</name>
    <dbReference type="NCBI Taxonomy" id="27349"/>
    <lineage>
        <taxon>Eukaryota</taxon>
        <taxon>Fungi</taxon>
        <taxon>Dikarya</taxon>
        <taxon>Basidiomycota</taxon>
        <taxon>Pucciniomycotina</taxon>
        <taxon>Pucciniomycetes</taxon>
        <taxon>Pucciniales</taxon>
        <taxon>Pucciniaceae</taxon>
        <taxon>Puccinia</taxon>
    </lineage>
</organism>
<evidence type="ECO:0000313" key="2">
    <source>
        <dbReference type="Proteomes" id="UP000037035"/>
    </source>
</evidence>
<proteinExistence type="predicted"/>
<dbReference type="VEuPathDB" id="FungiDB:VP01_1213g2"/>
<dbReference type="OrthoDB" id="2506942at2759"/>
<dbReference type="AlphaFoldDB" id="A0A0L6VRQ2"/>
<dbReference type="EMBL" id="LAVV01002377">
    <property type="protein sequence ID" value="KNZ62865.1"/>
    <property type="molecule type" value="Genomic_DNA"/>
</dbReference>
<gene>
    <name evidence="1" type="ORF">VP01_1213g2</name>
</gene>
<evidence type="ECO:0000313" key="1">
    <source>
        <dbReference type="EMBL" id="KNZ62865.1"/>
    </source>
</evidence>
<comment type="caution">
    <text evidence="1">The sequence shown here is derived from an EMBL/GenBank/DDBJ whole genome shotgun (WGS) entry which is preliminary data.</text>
</comment>
<sequence>MNQLSIQRNQSGQTFSKIFYGVLKQYNLCDRVHTIKANNTSENTKMARELQSNLTSLEPKKNSSLDVLHNLGAKAELAVLDSLEDEDCHPISMTEIDDKALAISISNLTLEPALT</sequence>
<accession>A0A0L6VRQ2</accession>
<dbReference type="Proteomes" id="UP000037035">
    <property type="component" value="Unassembled WGS sequence"/>
</dbReference>
<name>A0A0L6VRQ2_9BASI</name>